<sequence>MHAYEIRSNSRGRAAAERMVGRGGEVGSECASSSQSPAQGRGDGSTPHNPVPNVVGTVLSVQADHAAGRTAKNRCSRSRPAAIHNYCWATKEPEVLGVCGNT</sequence>
<dbReference type="VEuPathDB" id="VectorBase:HLOH_040221"/>
<organism evidence="2 3">
    <name type="scientific">Haemaphysalis longicornis</name>
    <name type="common">Bush tick</name>
    <dbReference type="NCBI Taxonomy" id="44386"/>
    <lineage>
        <taxon>Eukaryota</taxon>
        <taxon>Metazoa</taxon>
        <taxon>Ecdysozoa</taxon>
        <taxon>Arthropoda</taxon>
        <taxon>Chelicerata</taxon>
        <taxon>Arachnida</taxon>
        <taxon>Acari</taxon>
        <taxon>Parasitiformes</taxon>
        <taxon>Ixodida</taxon>
        <taxon>Ixodoidea</taxon>
        <taxon>Ixodidae</taxon>
        <taxon>Haemaphysalinae</taxon>
        <taxon>Haemaphysalis</taxon>
    </lineage>
</organism>
<comment type="caution">
    <text evidence="2">The sequence shown here is derived from an EMBL/GenBank/DDBJ whole genome shotgun (WGS) entry which is preliminary data.</text>
</comment>
<keyword evidence="3" id="KW-1185">Reference proteome</keyword>
<name>A0A9J6GPV8_HAELO</name>
<reference evidence="2 3" key="1">
    <citation type="journal article" date="2020" name="Cell">
        <title>Large-Scale Comparative Analyses of Tick Genomes Elucidate Their Genetic Diversity and Vector Capacities.</title>
        <authorList>
            <consortium name="Tick Genome and Microbiome Consortium (TIGMIC)"/>
            <person name="Jia N."/>
            <person name="Wang J."/>
            <person name="Shi W."/>
            <person name="Du L."/>
            <person name="Sun Y."/>
            <person name="Zhan W."/>
            <person name="Jiang J.F."/>
            <person name="Wang Q."/>
            <person name="Zhang B."/>
            <person name="Ji P."/>
            <person name="Bell-Sakyi L."/>
            <person name="Cui X.M."/>
            <person name="Yuan T.T."/>
            <person name="Jiang B.G."/>
            <person name="Yang W.F."/>
            <person name="Lam T.T."/>
            <person name="Chang Q.C."/>
            <person name="Ding S.J."/>
            <person name="Wang X.J."/>
            <person name="Zhu J.G."/>
            <person name="Ruan X.D."/>
            <person name="Zhao L."/>
            <person name="Wei J.T."/>
            <person name="Ye R.Z."/>
            <person name="Que T.C."/>
            <person name="Du C.H."/>
            <person name="Zhou Y.H."/>
            <person name="Cheng J.X."/>
            <person name="Dai P.F."/>
            <person name="Guo W.B."/>
            <person name="Han X.H."/>
            <person name="Huang E.J."/>
            <person name="Li L.F."/>
            <person name="Wei W."/>
            <person name="Gao Y.C."/>
            <person name="Liu J.Z."/>
            <person name="Shao H.Z."/>
            <person name="Wang X."/>
            <person name="Wang C.C."/>
            <person name="Yang T.C."/>
            <person name="Huo Q.B."/>
            <person name="Li W."/>
            <person name="Chen H.Y."/>
            <person name="Chen S.E."/>
            <person name="Zhou L.G."/>
            <person name="Ni X.B."/>
            <person name="Tian J.H."/>
            <person name="Sheng Y."/>
            <person name="Liu T."/>
            <person name="Pan Y.S."/>
            <person name="Xia L.Y."/>
            <person name="Li J."/>
            <person name="Zhao F."/>
            <person name="Cao W.C."/>
        </authorList>
    </citation>
    <scope>NUCLEOTIDE SEQUENCE [LARGE SCALE GENOMIC DNA]</scope>
    <source>
        <strain evidence="2">HaeL-2018</strain>
    </source>
</reference>
<dbReference type="AlphaFoldDB" id="A0A9J6GPV8"/>
<accession>A0A9J6GPV8</accession>
<protein>
    <submittedName>
        <fullName evidence="2">Uncharacterized protein</fullName>
    </submittedName>
</protein>
<feature type="region of interest" description="Disordered" evidence="1">
    <location>
        <begin position="1"/>
        <end position="54"/>
    </location>
</feature>
<dbReference type="Proteomes" id="UP000821853">
    <property type="component" value="Unassembled WGS sequence"/>
</dbReference>
<evidence type="ECO:0000256" key="1">
    <source>
        <dbReference type="SAM" id="MobiDB-lite"/>
    </source>
</evidence>
<proteinExistence type="predicted"/>
<gene>
    <name evidence="2" type="ORF">HPB48_016788</name>
</gene>
<evidence type="ECO:0000313" key="2">
    <source>
        <dbReference type="EMBL" id="KAH9377411.1"/>
    </source>
</evidence>
<evidence type="ECO:0000313" key="3">
    <source>
        <dbReference type="Proteomes" id="UP000821853"/>
    </source>
</evidence>
<dbReference type="EMBL" id="JABSTR010000008">
    <property type="protein sequence ID" value="KAH9377411.1"/>
    <property type="molecule type" value="Genomic_DNA"/>
</dbReference>